<evidence type="ECO:0000313" key="3">
    <source>
        <dbReference type="EMBL" id="KAK1904588.1"/>
    </source>
</evidence>
<gene>
    <name evidence="3" type="ORF">KUDE01_011770</name>
</gene>
<dbReference type="PANTHER" id="PTHR46599">
    <property type="entry name" value="PIGGYBAC TRANSPOSABLE ELEMENT-DERIVED PROTEIN 4"/>
    <property type="match status" value="1"/>
</dbReference>
<feature type="non-terminal residue" evidence="3">
    <location>
        <position position="420"/>
    </location>
</feature>
<proteinExistence type="predicted"/>
<protein>
    <submittedName>
        <fullName evidence="3">PiggyBac transposable element-derived protein 4</fullName>
    </submittedName>
</protein>
<feature type="region of interest" description="Disordered" evidence="1">
    <location>
        <begin position="20"/>
        <end position="72"/>
    </location>
</feature>
<evidence type="ECO:0000259" key="2">
    <source>
        <dbReference type="Pfam" id="PF13843"/>
    </source>
</evidence>
<organism evidence="3 4">
    <name type="scientific">Dissostichus eleginoides</name>
    <name type="common">Patagonian toothfish</name>
    <name type="synonym">Dissostichus amissus</name>
    <dbReference type="NCBI Taxonomy" id="100907"/>
    <lineage>
        <taxon>Eukaryota</taxon>
        <taxon>Metazoa</taxon>
        <taxon>Chordata</taxon>
        <taxon>Craniata</taxon>
        <taxon>Vertebrata</taxon>
        <taxon>Euteleostomi</taxon>
        <taxon>Actinopterygii</taxon>
        <taxon>Neopterygii</taxon>
        <taxon>Teleostei</taxon>
        <taxon>Neoteleostei</taxon>
        <taxon>Acanthomorphata</taxon>
        <taxon>Eupercaria</taxon>
        <taxon>Perciformes</taxon>
        <taxon>Notothenioidei</taxon>
        <taxon>Nototheniidae</taxon>
        <taxon>Dissostichus</taxon>
    </lineage>
</organism>
<dbReference type="Pfam" id="PF13843">
    <property type="entry name" value="DDE_Tnp_1_7"/>
    <property type="match status" value="1"/>
</dbReference>
<comment type="caution">
    <text evidence="3">The sequence shown here is derived from an EMBL/GenBank/DDBJ whole genome shotgun (WGS) entry which is preliminary data.</text>
</comment>
<sequence length="420" mass="47615">MDKRKRLMNVQEALALLNRLSEEESDGGEVSGLSDVSWVCSASDGSSDSDPEPLRKVRPSHPDPPLEDAPTDVPAHAEVCATEPSPAQEIGKDGTVWTVMEPCGGTGRRQIQNILTESAGPTPHARGNITDKLTAFMCLCDSLMLEEIRDCTIAEARRENGDRATWDVSIMEQKAFIALLYVRGALCGKNIEVESFWSEQWGNAFFNATLSRNRFRDIMRYLRFDKKETRRCRLTTDKFTHVRKVWDRFVHNSIASYRPGSDITVDEQLFPTKARCPFTQYMPNKPDKFGIKFWLAADVDSKYMLNGFPYLGKDASRPATQRLGENVVLRLVEPFVALLSKNTSLVGTIKRNKREHRPSVQGRAELFSTKVLKNDKVGLSVYQCKPRRNVTILSMQHQHVAISTERKKKPETVEYYNHSK</sequence>
<dbReference type="InterPro" id="IPR029526">
    <property type="entry name" value="PGBD"/>
</dbReference>
<reference evidence="3" key="1">
    <citation type="submission" date="2023-04" db="EMBL/GenBank/DDBJ databases">
        <title>Chromosome-level genome of Chaenocephalus aceratus.</title>
        <authorList>
            <person name="Park H."/>
        </authorList>
    </citation>
    <scope>NUCLEOTIDE SEQUENCE</scope>
    <source>
        <strain evidence="3">DE</strain>
        <tissue evidence="3">Muscle</tissue>
    </source>
</reference>
<evidence type="ECO:0000256" key="1">
    <source>
        <dbReference type="SAM" id="MobiDB-lite"/>
    </source>
</evidence>
<dbReference type="AlphaFoldDB" id="A0AAD9CMP1"/>
<name>A0AAD9CMP1_DISEL</name>
<feature type="domain" description="PiggyBac transposable element-derived protein" evidence="2">
    <location>
        <begin position="134"/>
        <end position="335"/>
    </location>
</feature>
<dbReference type="EMBL" id="JASDAP010000004">
    <property type="protein sequence ID" value="KAK1904588.1"/>
    <property type="molecule type" value="Genomic_DNA"/>
</dbReference>
<keyword evidence="4" id="KW-1185">Reference proteome</keyword>
<accession>A0AAD9CMP1</accession>
<dbReference type="PANTHER" id="PTHR46599:SF6">
    <property type="entry name" value="DUAL SPECIFICITY PHOSPHATASE 26"/>
    <property type="match status" value="1"/>
</dbReference>
<evidence type="ECO:0000313" key="4">
    <source>
        <dbReference type="Proteomes" id="UP001228049"/>
    </source>
</evidence>
<dbReference type="Proteomes" id="UP001228049">
    <property type="component" value="Unassembled WGS sequence"/>
</dbReference>